<protein>
    <submittedName>
        <fullName evidence="2">Uncharacterized protein</fullName>
    </submittedName>
</protein>
<reference evidence="2" key="3">
    <citation type="submission" date="2020-12" db="UniProtKB">
        <authorList>
            <consortium name="EnsemblPlants"/>
        </authorList>
    </citation>
    <scope>IDENTIFICATION</scope>
</reference>
<name>A0A7I4DN98_PHYPA</name>
<dbReference type="EnsemblPlants" id="Pp3c4_7190V3.2">
    <property type="protein sequence ID" value="Pp3c4_7190V3.2"/>
    <property type="gene ID" value="Pp3c4_7190"/>
</dbReference>
<feature type="transmembrane region" description="Helical" evidence="1">
    <location>
        <begin position="22"/>
        <end position="42"/>
    </location>
</feature>
<dbReference type="EMBL" id="ABEU02000004">
    <property type="status" value="NOT_ANNOTATED_CDS"/>
    <property type="molecule type" value="Genomic_DNA"/>
</dbReference>
<proteinExistence type="predicted"/>
<dbReference type="AlphaFoldDB" id="A0A7I4DN98"/>
<dbReference type="Proteomes" id="UP000006727">
    <property type="component" value="Chromosome 4"/>
</dbReference>
<evidence type="ECO:0000313" key="3">
    <source>
        <dbReference type="Proteomes" id="UP000006727"/>
    </source>
</evidence>
<evidence type="ECO:0000313" key="2">
    <source>
        <dbReference type="EnsemblPlants" id="Pp3c4_7190V3.2"/>
    </source>
</evidence>
<accession>A0A7I4DN98</accession>
<keyword evidence="1" id="KW-0472">Membrane</keyword>
<organism evidence="2 3">
    <name type="scientific">Physcomitrium patens</name>
    <name type="common">Spreading-leaved earth moss</name>
    <name type="synonym">Physcomitrella patens</name>
    <dbReference type="NCBI Taxonomy" id="3218"/>
    <lineage>
        <taxon>Eukaryota</taxon>
        <taxon>Viridiplantae</taxon>
        <taxon>Streptophyta</taxon>
        <taxon>Embryophyta</taxon>
        <taxon>Bryophyta</taxon>
        <taxon>Bryophytina</taxon>
        <taxon>Bryopsida</taxon>
        <taxon>Funariidae</taxon>
        <taxon>Funariales</taxon>
        <taxon>Funariaceae</taxon>
        <taxon>Physcomitrium</taxon>
    </lineage>
</organism>
<dbReference type="Gramene" id="Pp3c4_7190V3.2">
    <property type="protein sequence ID" value="Pp3c4_7190V3.2"/>
    <property type="gene ID" value="Pp3c4_7190"/>
</dbReference>
<reference evidence="2 3" key="2">
    <citation type="journal article" date="2018" name="Plant J.">
        <title>The Physcomitrella patens chromosome-scale assembly reveals moss genome structure and evolution.</title>
        <authorList>
            <person name="Lang D."/>
            <person name="Ullrich K.K."/>
            <person name="Murat F."/>
            <person name="Fuchs J."/>
            <person name="Jenkins J."/>
            <person name="Haas F.B."/>
            <person name="Piednoel M."/>
            <person name="Gundlach H."/>
            <person name="Van Bel M."/>
            <person name="Meyberg R."/>
            <person name="Vives C."/>
            <person name="Morata J."/>
            <person name="Symeonidi A."/>
            <person name="Hiss M."/>
            <person name="Muchero W."/>
            <person name="Kamisugi Y."/>
            <person name="Saleh O."/>
            <person name="Blanc G."/>
            <person name="Decker E.L."/>
            <person name="van Gessel N."/>
            <person name="Grimwood J."/>
            <person name="Hayes R.D."/>
            <person name="Graham S.W."/>
            <person name="Gunter L.E."/>
            <person name="McDaniel S.F."/>
            <person name="Hoernstein S.N.W."/>
            <person name="Larsson A."/>
            <person name="Li F.W."/>
            <person name="Perroud P.F."/>
            <person name="Phillips J."/>
            <person name="Ranjan P."/>
            <person name="Rokshar D.S."/>
            <person name="Rothfels C.J."/>
            <person name="Schneider L."/>
            <person name="Shu S."/>
            <person name="Stevenson D.W."/>
            <person name="Thummler F."/>
            <person name="Tillich M."/>
            <person name="Villarreal Aguilar J.C."/>
            <person name="Widiez T."/>
            <person name="Wong G.K."/>
            <person name="Wymore A."/>
            <person name="Zhang Y."/>
            <person name="Zimmer A.D."/>
            <person name="Quatrano R.S."/>
            <person name="Mayer K.F.X."/>
            <person name="Goodstein D."/>
            <person name="Casacuberta J.M."/>
            <person name="Vandepoele K."/>
            <person name="Reski R."/>
            <person name="Cuming A.C."/>
            <person name="Tuskan G.A."/>
            <person name="Maumus F."/>
            <person name="Salse J."/>
            <person name="Schmutz J."/>
            <person name="Rensing S.A."/>
        </authorList>
    </citation>
    <scope>NUCLEOTIDE SEQUENCE [LARGE SCALE GENOMIC DNA]</scope>
    <source>
        <strain evidence="2 3">cv. Gransden 2004</strain>
    </source>
</reference>
<keyword evidence="3" id="KW-1185">Reference proteome</keyword>
<reference evidence="2 3" key="1">
    <citation type="journal article" date="2008" name="Science">
        <title>The Physcomitrella genome reveals evolutionary insights into the conquest of land by plants.</title>
        <authorList>
            <person name="Rensing S."/>
            <person name="Lang D."/>
            <person name="Zimmer A."/>
            <person name="Terry A."/>
            <person name="Salamov A."/>
            <person name="Shapiro H."/>
            <person name="Nishiyama T."/>
            <person name="Perroud P.-F."/>
            <person name="Lindquist E."/>
            <person name="Kamisugi Y."/>
            <person name="Tanahashi T."/>
            <person name="Sakakibara K."/>
            <person name="Fujita T."/>
            <person name="Oishi K."/>
            <person name="Shin-I T."/>
            <person name="Kuroki Y."/>
            <person name="Toyoda A."/>
            <person name="Suzuki Y."/>
            <person name="Hashimoto A."/>
            <person name="Yamaguchi K."/>
            <person name="Sugano A."/>
            <person name="Kohara Y."/>
            <person name="Fujiyama A."/>
            <person name="Anterola A."/>
            <person name="Aoki S."/>
            <person name="Ashton N."/>
            <person name="Barbazuk W.B."/>
            <person name="Barker E."/>
            <person name="Bennetzen J."/>
            <person name="Bezanilla M."/>
            <person name="Blankenship R."/>
            <person name="Cho S.H."/>
            <person name="Dutcher S."/>
            <person name="Estelle M."/>
            <person name="Fawcett J.A."/>
            <person name="Gundlach H."/>
            <person name="Hanada K."/>
            <person name="Heyl A."/>
            <person name="Hicks K.A."/>
            <person name="Hugh J."/>
            <person name="Lohr M."/>
            <person name="Mayer K."/>
            <person name="Melkozernov A."/>
            <person name="Murata T."/>
            <person name="Nelson D."/>
            <person name="Pils B."/>
            <person name="Prigge M."/>
            <person name="Reiss B."/>
            <person name="Renner T."/>
            <person name="Rombauts S."/>
            <person name="Rushton P."/>
            <person name="Sanderfoot A."/>
            <person name="Schween G."/>
            <person name="Shiu S.-H."/>
            <person name="Stueber K."/>
            <person name="Theodoulou F.L."/>
            <person name="Tu H."/>
            <person name="Van de Peer Y."/>
            <person name="Verrier P.J."/>
            <person name="Waters E."/>
            <person name="Wood A."/>
            <person name="Yang L."/>
            <person name="Cove D."/>
            <person name="Cuming A."/>
            <person name="Hasebe M."/>
            <person name="Lucas S."/>
            <person name="Mishler D.B."/>
            <person name="Reski R."/>
            <person name="Grigoriev I."/>
            <person name="Quatrano R.S."/>
            <person name="Boore J.L."/>
        </authorList>
    </citation>
    <scope>NUCLEOTIDE SEQUENCE [LARGE SCALE GENOMIC DNA]</scope>
    <source>
        <strain evidence="2 3">cv. Gransden 2004</strain>
    </source>
</reference>
<evidence type="ECO:0000256" key="1">
    <source>
        <dbReference type="SAM" id="Phobius"/>
    </source>
</evidence>
<keyword evidence="1" id="KW-0812">Transmembrane</keyword>
<sequence length="93" mass="9725">MGAAAEGGRIERERLYVLDTGIWGLLFVVEVAVVVVVVLLGAGRLLEVQTASQSALVMSQVHDSQYRAAESVTKAAVAQNAVAFIGLVVGCLI</sequence>
<keyword evidence="1" id="KW-1133">Transmembrane helix</keyword>